<dbReference type="SUPFAM" id="SSF109854">
    <property type="entry name" value="DinB/YfiT-like putative metalloenzymes"/>
    <property type="match status" value="1"/>
</dbReference>
<evidence type="ECO:0000313" key="2">
    <source>
        <dbReference type="Proteomes" id="UP001212821"/>
    </source>
</evidence>
<dbReference type="Proteomes" id="UP001212821">
    <property type="component" value="Chromosome"/>
</dbReference>
<protein>
    <submittedName>
        <fullName evidence="1">DinB family protein</fullName>
    </submittedName>
</protein>
<evidence type="ECO:0000313" key="1">
    <source>
        <dbReference type="EMBL" id="WBP85524.1"/>
    </source>
</evidence>
<dbReference type="EMBL" id="CP115450">
    <property type="protein sequence ID" value="WBP85524.1"/>
    <property type="molecule type" value="Genomic_DNA"/>
</dbReference>
<reference evidence="2" key="1">
    <citation type="submission" date="2022-12" db="EMBL/GenBank/DDBJ databases">
        <authorList>
            <person name="Mo P."/>
        </authorList>
    </citation>
    <scope>NUCLEOTIDE SEQUENCE [LARGE SCALE GENOMIC DNA]</scope>
    <source>
        <strain evidence="2">HUAS 3-15</strain>
    </source>
</reference>
<name>A0ABY7PZ56_9ACTN</name>
<gene>
    <name evidence="1" type="ORF">O1G21_06435</name>
</gene>
<dbReference type="InterPro" id="IPR034660">
    <property type="entry name" value="DinB/YfiT-like"/>
</dbReference>
<dbReference type="Pfam" id="PF04978">
    <property type="entry name" value="MST"/>
    <property type="match status" value="1"/>
</dbReference>
<dbReference type="RefSeq" id="WP_270141545.1">
    <property type="nucleotide sequence ID" value="NZ_CP115450.1"/>
</dbReference>
<dbReference type="InterPro" id="IPR007061">
    <property type="entry name" value="MST-like"/>
</dbReference>
<dbReference type="Gene3D" id="1.20.120.450">
    <property type="entry name" value="dinb family like domain"/>
    <property type="match status" value="1"/>
</dbReference>
<keyword evidence="2" id="KW-1185">Reference proteome</keyword>
<accession>A0ABY7PZ56</accession>
<sequence length="182" mass="19970">MTTSTTPATTPAPVTGERADLLVALEKQRHFLRFTTRDLTDEQAGRRTTASELCLGGLVKHVTGVERLWANFIVEGASAMPDFSTWSEADFARRADEFRLLPGETLAGVLAEYAEVARRTDELVATLPDLNATRALPKAPWFEPDTEWSARRVLLHIVAETAQHAGHADIIRESLDGAKSMG</sequence>
<organism evidence="1 2">
    <name type="scientific">Kitasatospora cathayae</name>
    <dbReference type="NCBI Taxonomy" id="3004092"/>
    <lineage>
        <taxon>Bacteria</taxon>
        <taxon>Bacillati</taxon>
        <taxon>Actinomycetota</taxon>
        <taxon>Actinomycetes</taxon>
        <taxon>Kitasatosporales</taxon>
        <taxon>Streptomycetaceae</taxon>
        <taxon>Kitasatospora</taxon>
    </lineage>
</organism>
<proteinExistence type="predicted"/>